<dbReference type="EMBL" id="WKFB01000307">
    <property type="protein sequence ID" value="KAF6727288.1"/>
    <property type="molecule type" value="Genomic_DNA"/>
</dbReference>
<feature type="transmembrane region" description="Helical" evidence="6">
    <location>
        <begin position="94"/>
        <end position="113"/>
    </location>
</feature>
<evidence type="ECO:0000256" key="5">
    <source>
        <dbReference type="ARBA" id="ARBA00023136"/>
    </source>
</evidence>
<sequence>MNFLRNRLSFGNLLEQRRRGMCNKPQEVKPESSHPASAQNVQPRASFRVPGYKPTDWDKKIFLWSGRFKSVDQIPETVSFEMIDSARNKLRVKAAYVMMAATIAACGVMVFMGKQVSRRFKQLSMYMNFSITAGILWLPCFCDCSSYLILTTVFNFY</sequence>
<dbReference type="Proteomes" id="UP000646548">
    <property type="component" value="Unassembled WGS sequence"/>
</dbReference>
<dbReference type="PANTHER" id="PTHR13674:SF2">
    <property type="entry name" value="PROTEIN FAM162A"/>
    <property type="match status" value="1"/>
</dbReference>
<keyword evidence="4 6" id="KW-1133">Transmembrane helix</keyword>
<comment type="caution">
    <text evidence="7">The sequence shown here is derived from an EMBL/GenBank/DDBJ whole genome shotgun (WGS) entry which is preliminary data.</text>
</comment>
<dbReference type="AlphaFoldDB" id="A0A834C8M6"/>
<evidence type="ECO:0000313" key="8">
    <source>
        <dbReference type="Proteomes" id="UP000646548"/>
    </source>
</evidence>
<dbReference type="GO" id="GO:0051402">
    <property type="term" value="P:neuron apoptotic process"/>
    <property type="evidence" value="ECO:0007669"/>
    <property type="project" value="TreeGrafter"/>
</dbReference>
<dbReference type="Pfam" id="PF06388">
    <property type="entry name" value="DUF1075"/>
    <property type="match status" value="1"/>
</dbReference>
<evidence type="ECO:0000313" key="7">
    <source>
        <dbReference type="EMBL" id="KAF6727288.1"/>
    </source>
</evidence>
<name>A0A834C8M6_ORYME</name>
<keyword evidence="5 6" id="KW-0472">Membrane</keyword>
<protein>
    <submittedName>
        <fullName evidence="7">Protein FAM162B</fullName>
    </submittedName>
</protein>
<comment type="subcellular location">
    <subcellularLocation>
        <location evidence="1">Membrane</location>
        <topology evidence="1">Single-pass membrane protein</topology>
    </subcellularLocation>
</comment>
<dbReference type="GO" id="GO:0016020">
    <property type="term" value="C:membrane"/>
    <property type="evidence" value="ECO:0007669"/>
    <property type="project" value="UniProtKB-SubCell"/>
</dbReference>
<evidence type="ECO:0000256" key="3">
    <source>
        <dbReference type="ARBA" id="ARBA00022692"/>
    </source>
</evidence>
<comment type="similarity">
    <text evidence="2">Belongs to the UPF0389 family.</text>
</comment>
<dbReference type="GO" id="GO:0005739">
    <property type="term" value="C:mitochondrion"/>
    <property type="evidence" value="ECO:0007669"/>
    <property type="project" value="TreeGrafter"/>
</dbReference>
<reference evidence="7" key="1">
    <citation type="journal article" name="BMC Genomics">
        <title>Long-read sequencing and de novo genome assembly of marine medaka (Oryzias melastigma).</title>
        <authorList>
            <person name="Liang P."/>
            <person name="Saqib H.S.A."/>
            <person name="Ni X."/>
            <person name="Shen Y."/>
        </authorList>
    </citation>
    <scope>NUCLEOTIDE SEQUENCE</scope>
    <source>
        <strain evidence="7">Bigg-433</strain>
    </source>
</reference>
<accession>A0A834C8M6</accession>
<organism evidence="7 8">
    <name type="scientific">Oryzias melastigma</name>
    <name type="common">Marine medaka</name>
    <dbReference type="NCBI Taxonomy" id="30732"/>
    <lineage>
        <taxon>Eukaryota</taxon>
        <taxon>Metazoa</taxon>
        <taxon>Chordata</taxon>
        <taxon>Craniata</taxon>
        <taxon>Vertebrata</taxon>
        <taxon>Euteleostomi</taxon>
        <taxon>Actinopterygii</taxon>
        <taxon>Neopterygii</taxon>
        <taxon>Teleostei</taxon>
        <taxon>Neoteleostei</taxon>
        <taxon>Acanthomorphata</taxon>
        <taxon>Ovalentaria</taxon>
        <taxon>Atherinomorphae</taxon>
        <taxon>Beloniformes</taxon>
        <taxon>Adrianichthyidae</taxon>
        <taxon>Oryziinae</taxon>
        <taxon>Oryzias</taxon>
    </lineage>
</organism>
<evidence type="ECO:0000256" key="2">
    <source>
        <dbReference type="ARBA" id="ARBA00007363"/>
    </source>
</evidence>
<evidence type="ECO:0000256" key="6">
    <source>
        <dbReference type="SAM" id="Phobius"/>
    </source>
</evidence>
<proteinExistence type="inferred from homology"/>
<dbReference type="GO" id="GO:0090200">
    <property type="term" value="P:positive regulation of release of cytochrome c from mitochondria"/>
    <property type="evidence" value="ECO:0007669"/>
    <property type="project" value="TreeGrafter"/>
</dbReference>
<gene>
    <name evidence="7" type="ORF">FQA47_022554</name>
</gene>
<evidence type="ECO:0000256" key="1">
    <source>
        <dbReference type="ARBA" id="ARBA00004167"/>
    </source>
</evidence>
<keyword evidence="3 6" id="KW-0812">Transmembrane</keyword>
<feature type="transmembrane region" description="Helical" evidence="6">
    <location>
        <begin position="125"/>
        <end position="150"/>
    </location>
</feature>
<dbReference type="InterPro" id="IPR009432">
    <property type="entry name" value="DUF1075"/>
</dbReference>
<evidence type="ECO:0000256" key="4">
    <source>
        <dbReference type="ARBA" id="ARBA00022989"/>
    </source>
</evidence>
<dbReference type="PANTHER" id="PTHR13674">
    <property type="entry name" value="GROWTH AND TRANSFORMATION-DEPENDENT PROTEIN"/>
    <property type="match status" value="1"/>
</dbReference>
<dbReference type="GO" id="GO:0071456">
    <property type="term" value="P:cellular response to hypoxia"/>
    <property type="evidence" value="ECO:0007669"/>
    <property type="project" value="TreeGrafter"/>
</dbReference>